<proteinExistence type="predicted"/>
<name>A0A382UKP0_9ZZZZ</name>
<gene>
    <name evidence="1" type="ORF">METZ01_LOCUS387690</name>
</gene>
<protein>
    <submittedName>
        <fullName evidence="1">Uncharacterized protein</fullName>
    </submittedName>
</protein>
<dbReference type="EMBL" id="UINC01144985">
    <property type="protein sequence ID" value="SVD34836.1"/>
    <property type="molecule type" value="Genomic_DNA"/>
</dbReference>
<accession>A0A382UKP0</accession>
<reference evidence="1" key="1">
    <citation type="submission" date="2018-05" db="EMBL/GenBank/DDBJ databases">
        <authorList>
            <person name="Lanie J.A."/>
            <person name="Ng W.-L."/>
            <person name="Kazmierczak K.M."/>
            <person name="Andrzejewski T.M."/>
            <person name="Davidsen T.M."/>
            <person name="Wayne K.J."/>
            <person name="Tettelin H."/>
            <person name="Glass J.I."/>
            <person name="Rusch D."/>
            <person name="Podicherti R."/>
            <person name="Tsui H.-C.T."/>
            <person name="Winkler M.E."/>
        </authorList>
    </citation>
    <scope>NUCLEOTIDE SEQUENCE</scope>
</reference>
<dbReference type="AlphaFoldDB" id="A0A382UKP0"/>
<evidence type="ECO:0000313" key="1">
    <source>
        <dbReference type="EMBL" id="SVD34836.1"/>
    </source>
</evidence>
<organism evidence="1">
    <name type="scientific">marine metagenome</name>
    <dbReference type="NCBI Taxonomy" id="408172"/>
    <lineage>
        <taxon>unclassified sequences</taxon>
        <taxon>metagenomes</taxon>
        <taxon>ecological metagenomes</taxon>
    </lineage>
</organism>
<sequence>MLNAKANSFDRGTGGVPDITFQEVADALATVEYPVSVYARFLYARQRELWPQVIDLMIKEIAKEIDTIEDIHKQIAELAVTALIDPLIHGCLTHPQKAFAVGIPWWTRKNETLYQNALFLLDLWDFDLRMAVKQWNNQLTDP</sequence>